<feature type="repeat" description="Lumazine-binding" evidence="10">
    <location>
        <begin position="96"/>
        <end position="192"/>
    </location>
</feature>
<dbReference type="PANTHER" id="PTHR21098:SF12">
    <property type="entry name" value="RIBOFLAVIN SYNTHASE"/>
    <property type="match status" value="1"/>
</dbReference>
<keyword evidence="13" id="KW-1185">Reference proteome</keyword>
<dbReference type="SUPFAM" id="SSF63380">
    <property type="entry name" value="Riboflavin synthase domain-like"/>
    <property type="match status" value="2"/>
</dbReference>
<dbReference type="InterPro" id="IPR001783">
    <property type="entry name" value="Lumazine-bd"/>
</dbReference>
<dbReference type="EC" id="2.5.1.9" evidence="4 9"/>
<sequence length="197" mass="21818">MFTGIIEVLGKVTEITTQGTNRTFWIESPFTADLKVDQSVAHNGVCLTVEAIEGSRYQVTAVQETLDKTALGQWQEGTTVNLERSLLPSSRLDGHFVQGHVDTTGTCQSIIDKQGSWELTFRFPEQFAPLVIEKGSICINGISLTAFNVTNTTLAVAIIPFTWTHTNLQFLKEGDAINLEFDMIGKYILRSKSLFAQ</sequence>
<evidence type="ECO:0000313" key="13">
    <source>
        <dbReference type="Proteomes" id="UP000184368"/>
    </source>
</evidence>
<evidence type="ECO:0000256" key="10">
    <source>
        <dbReference type="PROSITE-ProRule" id="PRU00524"/>
    </source>
</evidence>
<evidence type="ECO:0000256" key="4">
    <source>
        <dbReference type="ARBA" id="ARBA00012827"/>
    </source>
</evidence>
<dbReference type="GO" id="GO:0004746">
    <property type="term" value="F:riboflavin synthase activity"/>
    <property type="evidence" value="ECO:0007669"/>
    <property type="project" value="UniProtKB-UniRule"/>
</dbReference>
<keyword evidence="6" id="KW-0686">Riboflavin biosynthesis</keyword>
<dbReference type="InterPro" id="IPR017938">
    <property type="entry name" value="Riboflavin_synthase-like_b-brl"/>
</dbReference>
<evidence type="ECO:0000259" key="11">
    <source>
        <dbReference type="PROSITE" id="PS51177"/>
    </source>
</evidence>
<dbReference type="STRING" id="1302690.BUE76_09835"/>
<evidence type="ECO:0000256" key="7">
    <source>
        <dbReference type="ARBA" id="ARBA00022679"/>
    </source>
</evidence>
<dbReference type="NCBIfam" id="TIGR00187">
    <property type="entry name" value="ribE"/>
    <property type="match status" value="1"/>
</dbReference>
<accession>A0A1M4ZZ57</accession>
<feature type="domain" description="Lumazine-binding" evidence="11">
    <location>
        <begin position="1"/>
        <end position="95"/>
    </location>
</feature>
<dbReference type="CDD" id="cd00402">
    <property type="entry name" value="Riboflavin_synthase_like"/>
    <property type="match status" value="1"/>
</dbReference>
<dbReference type="NCBIfam" id="NF006767">
    <property type="entry name" value="PRK09289.1"/>
    <property type="match status" value="1"/>
</dbReference>
<keyword evidence="7" id="KW-0808">Transferase</keyword>
<dbReference type="PROSITE" id="PS51177">
    <property type="entry name" value="LUMAZINE_BIND"/>
    <property type="match status" value="2"/>
</dbReference>
<dbReference type="PIRSF" id="PIRSF000498">
    <property type="entry name" value="Riboflavin_syn_A"/>
    <property type="match status" value="1"/>
</dbReference>
<gene>
    <name evidence="12" type="ORF">SAMN05444008_10641</name>
</gene>
<proteinExistence type="predicted"/>
<feature type="repeat" description="Lumazine-binding" evidence="10">
    <location>
        <begin position="1"/>
        <end position="95"/>
    </location>
</feature>
<dbReference type="Gene3D" id="2.40.30.20">
    <property type="match status" value="2"/>
</dbReference>
<evidence type="ECO:0000256" key="2">
    <source>
        <dbReference type="ARBA" id="ARBA00002803"/>
    </source>
</evidence>
<keyword evidence="8" id="KW-0677">Repeat</keyword>
<dbReference type="FunFam" id="2.40.30.20:FF:000003">
    <property type="entry name" value="Riboflavin synthase, alpha subunit"/>
    <property type="match status" value="1"/>
</dbReference>
<feature type="domain" description="Lumazine-binding" evidence="11">
    <location>
        <begin position="96"/>
        <end position="192"/>
    </location>
</feature>
<dbReference type="EMBL" id="FQUO01000006">
    <property type="protein sequence ID" value="SHF23012.1"/>
    <property type="molecule type" value="Genomic_DNA"/>
</dbReference>
<dbReference type="OrthoDB" id="9788537at2"/>
<organism evidence="12 13">
    <name type="scientific">Cnuella takakiae</name>
    <dbReference type="NCBI Taxonomy" id="1302690"/>
    <lineage>
        <taxon>Bacteria</taxon>
        <taxon>Pseudomonadati</taxon>
        <taxon>Bacteroidota</taxon>
        <taxon>Chitinophagia</taxon>
        <taxon>Chitinophagales</taxon>
        <taxon>Chitinophagaceae</taxon>
        <taxon>Cnuella</taxon>
    </lineage>
</organism>
<evidence type="ECO:0000256" key="6">
    <source>
        <dbReference type="ARBA" id="ARBA00022619"/>
    </source>
</evidence>
<comment type="pathway">
    <text evidence="3">Cofactor biosynthesis; riboflavin biosynthesis; riboflavin from 2-hydroxy-3-oxobutyl phosphate and 5-amino-6-(D-ribitylamino)uracil: step 2/2.</text>
</comment>
<dbReference type="Proteomes" id="UP000184368">
    <property type="component" value="Unassembled WGS sequence"/>
</dbReference>
<dbReference type="PANTHER" id="PTHR21098">
    <property type="entry name" value="RIBOFLAVIN SYNTHASE ALPHA CHAIN"/>
    <property type="match status" value="1"/>
</dbReference>
<comment type="catalytic activity">
    <reaction evidence="1">
        <text>2 6,7-dimethyl-8-(1-D-ribityl)lumazine + H(+) = 5-amino-6-(D-ribitylamino)uracil + riboflavin</text>
        <dbReference type="Rhea" id="RHEA:20772"/>
        <dbReference type="ChEBI" id="CHEBI:15378"/>
        <dbReference type="ChEBI" id="CHEBI:15934"/>
        <dbReference type="ChEBI" id="CHEBI:57986"/>
        <dbReference type="ChEBI" id="CHEBI:58201"/>
        <dbReference type="EC" id="2.5.1.9"/>
    </reaction>
</comment>
<evidence type="ECO:0000256" key="8">
    <source>
        <dbReference type="ARBA" id="ARBA00022737"/>
    </source>
</evidence>
<comment type="function">
    <text evidence="2">Catalyzes the dismutation of two molecules of 6,7-dimethyl-8-ribityllumazine, resulting in the formation of riboflavin and 5-amino-6-(D-ribitylamino)uracil.</text>
</comment>
<evidence type="ECO:0000313" key="12">
    <source>
        <dbReference type="EMBL" id="SHF23012.1"/>
    </source>
</evidence>
<protein>
    <recommendedName>
        <fullName evidence="5 9">Riboflavin synthase</fullName>
        <ecNumber evidence="4 9">2.5.1.9</ecNumber>
    </recommendedName>
</protein>
<dbReference type="AlphaFoldDB" id="A0A1M4ZZ57"/>
<name>A0A1M4ZZ57_9BACT</name>
<dbReference type="RefSeq" id="WP_073042202.1">
    <property type="nucleotide sequence ID" value="NZ_FQUO01000006.1"/>
</dbReference>
<evidence type="ECO:0000256" key="3">
    <source>
        <dbReference type="ARBA" id="ARBA00004887"/>
    </source>
</evidence>
<evidence type="ECO:0000256" key="9">
    <source>
        <dbReference type="NCBIfam" id="TIGR00187"/>
    </source>
</evidence>
<reference evidence="12 13" key="1">
    <citation type="submission" date="2016-11" db="EMBL/GenBank/DDBJ databases">
        <authorList>
            <person name="Jaros S."/>
            <person name="Januszkiewicz K."/>
            <person name="Wedrychowicz H."/>
        </authorList>
    </citation>
    <scope>NUCLEOTIDE SEQUENCE [LARGE SCALE GENOMIC DNA]</scope>
    <source>
        <strain evidence="12 13">DSM 26897</strain>
    </source>
</reference>
<dbReference type="InterPro" id="IPR023366">
    <property type="entry name" value="ATP_synth_asu-like_sf"/>
</dbReference>
<dbReference type="GO" id="GO:0009231">
    <property type="term" value="P:riboflavin biosynthetic process"/>
    <property type="evidence" value="ECO:0007669"/>
    <property type="project" value="UniProtKB-KW"/>
</dbReference>
<dbReference type="Pfam" id="PF00677">
    <property type="entry name" value="Lum_binding"/>
    <property type="match status" value="2"/>
</dbReference>
<dbReference type="InterPro" id="IPR026017">
    <property type="entry name" value="Lumazine-bd_dom"/>
</dbReference>
<evidence type="ECO:0000256" key="5">
    <source>
        <dbReference type="ARBA" id="ARBA00013950"/>
    </source>
</evidence>
<evidence type="ECO:0000256" key="1">
    <source>
        <dbReference type="ARBA" id="ARBA00000968"/>
    </source>
</evidence>